<sequence>MSDSSDLAIIKNKSDYTTNVGDGDMFDAPVIHTTQLYDWKVLPGAATTKAMNQQNAGAPQAAYVRGQPVELISTTRLLAELTSPATTALRGSLNGRVAEGILSGSLAVGIADRR</sequence>
<proteinExistence type="predicted"/>
<dbReference type="EMBL" id="BGZK01000730">
    <property type="protein sequence ID" value="GBP58247.1"/>
    <property type="molecule type" value="Genomic_DNA"/>
</dbReference>
<name>A0A4C1X7K2_EUMVA</name>
<dbReference type="Proteomes" id="UP000299102">
    <property type="component" value="Unassembled WGS sequence"/>
</dbReference>
<reference evidence="1 2" key="1">
    <citation type="journal article" date="2019" name="Commun. Biol.">
        <title>The bagworm genome reveals a unique fibroin gene that provides high tensile strength.</title>
        <authorList>
            <person name="Kono N."/>
            <person name="Nakamura H."/>
            <person name="Ohtoshi R."/>
            <person name="Tomita M."/>
            <person name="Numata K."/>
            <person name="Arakawa K."/>
        </authorList>
    </citation>
    <scope>NUCLEOTIDE SEQUENCE [LARGE SCALE GENOMIC DNA]</scope>
</reference>
<comment type="caution">
    <text evidence="1">The sequence shown here is derived from an EMBL/GenBank/DDBJ whole genome shotgun (WGS) entry which is preliminary data.</text>
</comment>
<keyword evidence="2" id="KW-1185">Reference proteome</keyword>
<organism evidence="1 2">
    <name type="scientific">Eumeta variegata</name>
    <name type="common">Bagworm moth</name>
    <name type="synonym">Eumeta japonica</name>
    <dbReference type="NCBI Taxonomy" id="151549"/>
    <lineage>
        <taxon>Eukaryota</taxon>
        <taxon>Metazoa</taxon>
        <taxon>Ecdysozoa</taxon>
        <taxon>Arthropoda</taxon>
        <taxon>Hexapoda</taxon>
        <taxon>Insecta</taxon>
        <taxon>Pterygota</taxon>
        <taxon>Neoptera</taxon>
        <taxon>Endopterygota</taxon>
        <taxon>Lepidoptera</taxon>
        <taxon>Glossata</taxon>
        <taxon>Ditrysia</taxon>
        <taxon>Tineoidea</taxon>
        <taxon>Psychidae</taxon>
        <taxon>Oiketicinae</taxon>
        <taxon>Eumeta</taxon>
    </lineage>
</organism>
<accession>A0A4C1X7K2</accession>
<protein>
    <submittedName>
        <fullName evidence="1">Uncharacterized protein</fullName>
    </submittedName>
</protein>
<evidence type="ECO:0000313" key="2">
    <source>
        <dbReference type="Proteomes" id="UP000299102"/>
    </source>
</evidence>
<evidence type="ECO:0000313" key="1">
    <source>
        <dbReference type="EMBL" id="GBP58247.1"/>
    </source>
</evidence>
<dbReference type="AlphaFoldDB" id="A0A4C1X7K2"/>
<gene>
    <name evidence="1" type="ORF">EVAR_40753_1</name>
</gene>